<evidence type="ECO:0000259" key="2">
    <source>
        <dbReference type="PROSITE" id="PS51166"/>
    </source>
</evidence>
<evidence type="ECO:0000313" key="4">
    <source>
        <dbReference type="Proteomes" id="UP000660262"/>
    </source>
</evidence>
<dbReference type="Gene3D" id="2.60.40.10">
    <property type="entry name" value="Immunoglobulins"/>
    <property type="match status" value="1"/>
</dbReference>
<feature type="region of interest" description="Disordered" evidence="1">
    <location>
        <begin position="428"/>
        <end position="455"/>
    </location>
</feature>
<dbReference type="PROSITE" id="PS51166">
    <property type="entry name" value="CBM20"/>
    <property type="match status" value="1"/>
</dbReference>
<feature type="region of interest" description="Disordered" evidence="1">
    <location>
        <begin position="237"/>
        <end position="259"/>
    </location>
</feature>
<feature type="domain" description="CBM20" evidence="2">
    <location>
        <begin position="119"/>
        <end position="225"/>
    </location>
</feature>
<evidence type="ECO:0000256" key="1">
    <source>
        <dbReference type="SAM" id="MobiDB-lite"/>
    </source>
</evidence>
<dbReference type="AlphaFoldDB" id="A0A830I002"/>
<keyword evidence="4" id="KW-1185">Reference proteome</keyword>
<organism evidence="3 4">
    <name type="scientific">Pycnococcus provasolii</name>
    <dbReference type="NCBI Taxonomy" id="41880"/>
    <lineage>
        <taxon>Eukaryota</taxon>
        <taxon>Viridiplantae</taxon>
        <taxon>Chlorophyta</taxon>
        <taxon>Pseudoscourfieldiophyceae</taxon>
        <taxon>Pseudoscourfieldiales</taxon>
        <taxon>Pycnococcaceae</taxon>
        <taxon>Pycnococcus</taxon>
    </lineage>
</organism>
<feature type="region of interest" description="Disordered" evidence="1">
    <location>
        <begin position="91"/>
        <end position="117"/>
    </location>
</feature>
<accession>A0A830I002</accession>
<protein>
    <recommendedName>
        <fullName evidence="2">CBM20 domain-containing protein</fullName>
    </recommendedName>
</protein>
<dbReference type="SUPFAM" id="SSF49452">
    <property type="entry name" value="Starch-binding domain-like"/>
    <property type="match status" value="1"/>
</dbReference>
<dbReference type="OrthoDB" id="512712at2759"/>
<feature type="compositionally biased region" description="Basic and acidic residues" evidence="1">
    <location>
        <begin position="242"/>
        <end position="256"/>
    </location>
</feature>
<dbReference type="EMBL" id="BNJQ01000041">
    <property type="protein sequence ID" value="GHP12373.1"/>
    <property type="molecule type" value="Genomic_DNA"/>
</dbReference>
<proteinExistence type="predicted"/>
<dbReference type="CDD" id="cd05467">
    <property type="entry name" value="CBM20"/>
    <property type="match status" value="1"/>
</dbReference>
<evidence type="ECO:0000313" key="3">
    <source>
        <dbReference type="EMBL" id="GHP12373.1"/>
    </source>
</evidence>
<gene>
    <name evidence="3" type="ORF">PPROV_001110100</name>
</gene>
<dbReference type="InterPro" id="IPR013783">
    <property type="entry name" value="Ig-like_fold"/>
</dbReference>
<dbReference type="InterPro" id="IPR002044">
    <property type="entry name" value="CBM20"/>
</dbReference>
<dbReference type="SMART" id="SM01065">
    <property type="entry name" value="CBM_2"/>
    <property type="match status" value="1"/>
</dbReference>
<feature type="compositionally biased region" description="Polar residues" evidence="1">
    <location>
        <begin position="1"/>
        <end position="21"/>
    </location>
</feature>
<dbReference type="InterPro" id="IPR013784">
    <property type="entry name" value="Carb-bd-like_fold"/>
</dbReference>
<feature type="compositionally biased region" description="Polar residues" evidence="1">
    <location>
        <begin position="437"/>
        <end position="447"/>
    </location>
</feature>
<name>A0A830I002_9CHLO</name>
<dbReference type="GO" id="GO:2001070">
    <property type="term" value="F:starch binding"/>
    <property type="evidence" value="ECO:0007669"/>
    <property type="project" value="InterPro"/>
</dbReference>
<feature type="region of interest" description="Disordered" evidence="1">
    <location>
        <begin position="1"/>
        <end position="35"/>
    </location>
</feature>
<reference evidence="3" key="1">
    <citation type="submission" date="2020-10" db="EMBL/GenBank/DDBJ databases">
        <title>Unveiling of a novel bifunctional photoreceptor, Dualchrome1, isolated from a cosmopolitan green alga.</title>
        <authorList>
            <person name="Suzuki S."/>
            <person name="Kawachi M."/>
        </authorList>
    </citation>
    <scope>NUCLEOTIDE SEQUENCE</scope>
    <source>
        <strain evidence="3">NIES 2893</strain>
    </source>
</reference>
<dbReference type="Pfam" id="PF00686">
    <property type="entry name" value="CBM_20"/>
    <property type="match status" value="1"/>
</dbReference>
<sequence length="476" mass="51142">MAPSTSTMSMNSSKVRSTSGSRAPRSLLNAPTRSRRRLPVPFRRLLVASMASTTLTMQTDAELKAAADAKAKAQLAVIRQKVADARARAFEEAKSGTDPNPRRHASASGVEFDENATAAVTDNGKSVDFRVHMECEFGDGVLVCGSTDQLGNWNTDHALRLEWSEGDVWTANTSMSPEEIERAELKVVRKYADGRVEWADGENESIATRQTQHSFANKETPAFQKSMAQEDAAAAAVANARHRAEQQVSRRREAEQRAQAFAAAKEAFAQNPESAGYAPAPVQPAAAAASFNNASSARHIPDFNAPAPAAPQGAYAQERAGIAAKKAAEAEARRQAYAAARGMVYKAAEEAHLQQDVQGYSQVRDAIQSMRREEAKPRAFAAAGEAKARADGMAYEHARAEIKTIRQKDAEARMRAYQEARGVVAAAPAPPAVAHQQPRQQTTNNGDAESARAAIAAKRAAEAEARAKAYQAARGF</sequence>
<dbReference type="Proteomes" id="UP000660262">
    <property type="component" value="Unassembled WGS sequence"/>
</dbReference>
<comment type="caution">
    <text evidence="3">The sequence shown here is derived from an EMBL/GenBank/DDBJ whole genome shotgun (WGS) entry which is preliminary data.</text>
</comment>